<dbReference type="InterPro" id="IPR025423">
    <property type="entry name" value="TMEM205-like"/>
</dbReference>
<protein>
    <recommendedName>
        <fullName evidence="6">TMEM205-like domain-containing protein</fullName>
    </recommendedName>
</protein>
<dbReference type="Proteomes" id="UP001174909">
    <property type="component" value="Unassembled WGS sequence"/>
</dbReference>
<comment type="subcellular location">
    <subcellularLocation>
        <location evidence="1">Membrane</location>
    </subcellularLocation>
</comment>
<proteinExistence type="predicted"/>
<evidence type="ECO:0000313" key="7">
    <source>
        <dbReference type="EMBL" id="CAI8052559.1"/>
    </source>
</evidence>
<evidence type="ECO:0000259" key="6">
    <source>
        <dbReference type="Pfam" id="PF13664"/>
    </source>
</evidence>
<feature type="domain" description="TMEM205-like" evidence="6">
    <location>
        <begin position="13"/>
        <end position="127"/>
    </location>
</feature>
<evidence type="ECO:0000256" key="4">
    <source>
        <dbReference type="ARBA" id="ARBA00023136"/>
    </source>
</evidence>
<sequence length="173" mass="18773">MYQAAVFIHLASAIVWIGGSLFLALVLIPVLRRFAPPPGQTPVLPPDMLGTLARRFRVISWICIVLLVATGLYILPTRYGIGFAEFFSLGGHFAATLQLKVALVAVVIWLSAMHDFIIGPYTNRLIEAMLAGAEPPGYLPALRKAVVWIARINVLLTILIVAVAVTMTRGTPV</sequence>
<evidence type="ECO:0000256" key="1">
    <source>
        <dbReference type="ARBA" id="ARBA00004370"/>
    </source>
</evidence>
<evidence type="ECO:0000256" key="3">
    <source>
        <dbReference type="ARBA" id="ARBA00022989"/>
    </source>
</evidence>
<keyword evidence="2 5" id="KW-0812">Transmembrane</keyword>
<evidence type="ECO:0000313" key="8">
    <source>
        <dbReference type="Proteomes" id="UP001174909"/>
    </source>
</evidence>
<accession>A0AA35TR07</accession>
<dbReference type="AlphaFoldDB" id="A0AA35TR07"/>
<feature type="transmembrane region" description="Helical" evidence="5">
    <location>
        <begin position="58"/>
        <end position="75"/>
    </location>
</feature>
<keyword evidence="4 5" id="KW-0472">Membrane</keyword>
<reference evidence="7" key="1">
    <citation type="submission" date="2023-03" db="EMBL/GenBank/DDBJ databases">
        <authorList>
            <person name="Steffen K."/>
            <person name="Cardenas P."/>
        </authorList>
    </citation>
    <scope>NUCLEOTIDE SEQUENCE</scope>
</reference>
<keyword evidence="8" id="KW-1185">Reference proteome</keyword>
<name>A0AA35TR07_GEOBA</name>
<feature type="transmembrane region" description="Helical" evidence="5">
    <location>
        <begin position="87"/>
        <end position="110"/>
    </location>
</feature>
<feature type="transmembrane region" description="Helical" evidence="5">
    <location>
        <begin position="6"/>
        <end position="31"/>
    </location>
</feature>
<evidence type="ECO:0000256" key="2">
    <source>
        <dbReference type="ARBA" id="ARBA00022692"/>
    </source>
</evidence>
<feature type="transmembrane region" description="Helical" evidence="5">
    <location>
        <begin position="145"/>
        <end position="167"/>
    </location>
</feature>
<organism evidence="7 8">
    <name type="scientific">Geodia barretti</name>
    <name type="common">Barrett's horny sponge</name>
    <dbReference type="NCBI Taxonomy" id="519541"/>
    <lineage>
        <taxon>Eukaryota</taxon>
        <taxon>Metazoa</taxon>
        <taxon>Porifera</taxon>
        <taxon>Demospongiae</taxon>
        <taxon>Heteroscleromorpha</taxon>
        <taxon>Tetractinellida</taxon>
        <taxon>Astrophorina</taxon>
        <taxon>Geodiidae</taxon>
        <taxon>Geodia</taxon>
    </lineage>
</organism>
<dbReference type="GO" id="GO:0016020">
    <property type="term" value="C:membrane"/>
    <property type="evidence" value="ECO:0007669"/>
    <property type="project" value="UniProtKB-SubCell"/>
</dbReference>
<keyword evidence="3 5" id="KW-1133">Transmembrane helix</keyword>
<dbReference type="Pfam" id="PF13664">
    <property type="entry name" value="DUF4149"/>
    <property type="match status" value="1"/>
</dbReference>
<evidence type="ECO:0000256" key="5">
    <source>
        <dbReference type="SAM" id="Phobius"/>
    </source>
</evidence>
<comment type="caution">
    <text evidence="7">The sequence shown here is derived from an EMBL/GenBank/DDBJ whole genome shotgun (WGS) entry which is preliminary data.</text>
</comment>
<gene>
    <name evidence="7" type="ORF">GBAR_LOCUS28733</name>
</gene>
<dbReference type="EMBL" id="CASHTH010004021">
    <property type="protein sequence ID" value="CAI8052559.1"/>
    <property type="molecule type" value="Genomic_DNA"/>
</dbReference>